<keyword evidence="2" id="KW-0812">Transmembrane</keyword>
<evidence type="ECO:0000313" key="3">
    <source>
        <dbReference type="EMBL" id="SJZ35879.1"/>
    </source>
</evidence>
<evidence type="ECO:0000256" key="2">
    <source>
        <dbReference type="SAM" id="Phobius"/>
    </source>
</evidence>
<dbReference type="Gene3D" id="1.25.10.10">
    <property type="entry name" value="Leucine-rich Repeat Variant"/>
    <property type="match status" value="1"/>
</dbReference>
<feature type="region of interest" description="Disordered" evidence="1">
    <location>
        <begin position="94"/>
        <end position="121"/>
    </location>
</feature>
<dbReference type="OrthoDB" id="978644at2"/>
<dbReference type="Pfam" id="PF13646">
    <property type="entry name" value="HEAT_2"/>
    <property type="match status" value="1"/>
</dbReference>
<dbReference type="InterPro" id="IPR011989">
    <property type="entry name" value="ARM-like"/>
</dbReference>
<accession>A0A1T4K0I3</accession>
<dbReference type="Proteomes" id="UP000190888">
    <property type="component" value="Unassembled WGS sequence"/>
</dbReference>
<dbReference type="EMBL" id="FUWH01000001">
    <property type="protein sequence ID" value="SJZ35879.1"/>
    <property type="molecule type" value="Genomic_DNA"/>
</dbReference>
<dbReference type="PANTHER" id="PTHR12697:SF5">
    <property type="entry name" value="DEOXYHYPUSINE HYDROXYLASE"/>
    <property type="match status" value="1"/>
</dbReference>
<reference evidence="3 4" key="1">
    <citation type="submission" date="2017-02" db="EMBL/GenBank/DDBJ databases">
        <authorList>
            <person name="Peterson S.W."/>
        </authorList>
    </citation>
    <scope>NUCLEOTIDE SEQUENCE [LARGE SCALE GENOMIC DNA]</scope>
    <source>
        <strain evidence="3 4">DSM 22335</strain>
    </source>
</reference>
<organism evidence="3 4">
    <name type="scientific">Sediminibacterium ginsengisoli</name>
    <dbReference type="NCBI Taxonomy" id="413434"/>
    <lineage>
        <taxon>Bacteria</taxon>
        <taxon>Pseudomonadati</taxon>
        <taxon>Bacteroidota</taxon>
        <taxon>Chitinophagia</taxon>
        <taxon>Chitinophagales</taxon>
        <taxon>Chitinophagaceae</taxon>
        <taxon>Sediminibacterium</taxon>
    </lineage>
</organism>
<name>A0A1T4K0I3_9BACT</name>
<feature type="transmembrane region" description="Helical" evidence="2">
    <location>
        <begin position="68"/>
        <end position="88"/>
    </location>
</feature>
<dbReference type="STRING" id="413434.SAMN04488132_101358"/>
<evidence type="ECO:0000313" key="4">
    <source>
        <dbReference type="Proteomes" id="UP000190888"/>
    </source>
</evidence>
<feature type="compositionally biased region" description="Low complexity" evidence="1">
    <location>
        <begin position="99"/>
        <end position="114"/>
    </location>
</feature>
<proteinExistence type="predicted"/>
<keyword evidence="2" id="KW-0472">Membrane</keyword>
<sequence>MSNELEQFVNNNREAFDHLSPDPAILQRIQERMASQEPAEGLVVNEEGMITKKENAKRKEGIVISFRMLRVAAACLVLISGITVFRLMQKETPAEQPVAANTTAATPESTATATINPPQVLPEQPEIYHDEKKLPDVSLAGQRLAERRQVLFAKLANMQSPTERLSAAAQVAKLRSTDKELVDALVRTMNNDPNTNVRLAALEALGRFHREKYVKQQLVRSLKKQKDPMVQIELIQLLTRMKESAIIDELEKITQDGNTMDAVKDHAYSSILTLRS</sequence>
<dbReference type="SUPFAM" id="SSF48371">
    <property type="entry name" value="ARM repeat"/>
    <property type="match status" value="1"/>
</dbReference>
<keyword evidence="2" id="KW-1133">Transmembrane helix</keyword>
<gene>
    <name evidence="3" type="ORF">SAMN04488132_101358</name>
</gene>
<protein>
    <submittedName>
        <fullName evidence="3">HEAT repeat-containing protein</fullName>
    </submittedName>
</protein>
<evidence type="ECO:0000256" key="1">
    <source>
        <dbReference type="SAM" id="MobiDB-lite"/>
    </source>
</evidence>
<dbReference type="PANTHER" id="PTHR12697">
    <property type="entry name" value="PBS LYASE HEAT-LIKE PROTEIN"/>
    <property type="match status" value="1"/>
</dbReference>
<keyword evidence="4" id="KW-1185">Reference proteome</keyword>
<dbReference type="GO" id="GO:0016491">
    <property type="term" value="F:oxidoreductase activity"/>
    <property type="evidence" value="ECO:0007669"/>
    <property type="project" value="TreeGrafter"/>
</dbReference>
<dbReference type="InterPro" id="IPR016024">
    <property type="entry name" value="ARM-type_fold"/>
</dbReference>
<dbReference type="AlphaFoldDB" id="A0A1T4K0I3"/>
<dbReference type="RefSeq" id="WP_078829698.1">
    <property type="nucleotide sequence ID" value="NZ_FUWH01000001.1"/>
</dbReference>